<keyword evidence="1" id="KW-1133">Transmembrane helix</keyword>
<comment type="caution">
    <text evidence="2">The sequence shown here is derived from an EMBL/GenBank/DDBJ whole genome shotgun (WGS) entry which is preliminary data.</text>
</comment>
<proteinExistence type="predicted"/>
<evidence type="ECO:0000313" key="3">
    <source>
        <dbReference type="Proteomes" id="UP001424459"/>
    </source>
</evidence>
<keyword evidence="3" id="KW-1185">Reference proteome</keyword>
<keyword evidence="1" id="KW-0472">Membrane</keyword>
<accession>A0ABP7TGS7</accession>
<reference evidence="3" key="1">
    <citation type="journal article" date="2019" name="Int. J. Syst. Evol. Microbiol.">
        <title>The Global Catalogue of Microorganisms (GCM) 10K type strain sequencing project: providing services to taxonomists for standard genome sequencing and annotation.</title>
        <authorList>
            <consortium name="The Broad Institute Genomics Platform"/>
            <consortium name="The Broad Institute Genome Sequencing Center for Infectious Disease"/>
            <person name="Wu L."/>
            <person name="Ma J."/>
        </authorList>
    </citation>
    <scope>NUCLEOTIDE SEQUENCE [LARGE SCALE GENOMIC DNA]</scope>
    <source>
        <strain evidence="3">JCM 17564</strain>
    </source>
</reference>
<dbReference type="PANTHER" id="PTHR34980">
    <property type="entry name" value="INNER MEMBRANE PROTEIN-RELATED-RELATED"/>
    <property type="match status" value="1"/>
</dbReference>
<feature type="transmembrane region" description="Helical" evidence="1">
    <location>
        <begin position="77"/>
        <end position="97"/>
    </location>
</feature>
<feature type="transmembrane region" description="Helical" evidence="1">
    <location>
        <begin position="103"/>
        <end position="121"/>
    </location>
</feature>
<dbReference type="Proteomes" id="UP001424459">
    <property type="component" value="Unassembled WGS sequence"/>
</dbReference>
<feature type="transmembrane region" description="Helical" evidence="1">
    <location>
        <begin position="26"/>
        <end position="56"/>
    </location>
</feature>
<keyword evidence="1" id="KW-0812">Transmembrane</keyword>
<dbReference type="PANTHER" id="PTHR34980:SF2">
    <property type="entry name" value="INNER MEMBRANE PROTEIN YHAH-RELATED"/>
    <property type="match status" value="1"/>
</dbReference>
<dbReference type="EMBL" id="BAABBR010000001">
    <property type="protein sequence ID" value="GAA4026041.1"/>
    <property type="molecule type" value="Genomic_DNA"/>
</dbReference>
<organism evidence="2 3">
    <name type="scientific">Sphingomonas rosea</name>
    <dbReference type="NCBI Taxonomy" id="335605"/>
    <lineage>
        <taxon>Bacteria</taxon>
        <taxon>Pseudomonadati</taxon>
        <taxon>Pseudomonadota</taxon>
        <taxon>Alphaproteobacteria</taxon>
        <taxon>Sphingomonadales</taxon>
        <taxon>Sphingomonadaceae</taxon>
        <taxon>Sphingomonas</taxon>
    </lineage>
</organism>
<evidence type="ECO:0000256" key="1">
    <source>
        <dbReference type="SAM" id="Phobius"/>
    </source>
</evidence>
<dbReference type="RefSeq" id="WP_344694971.1">
    <property type="nucleotide sequence ID" value="NZ_BAABBR010000001.1"/>
</dbReference>
<dbReference type="Pfam" id="PF05656">
    <property type="entry name" value="DUF805"/>
    <property type="match status" value="1"/>
</dbReference>
<protein>
    <recommendedName>
        <fullName evidence="4">DUF805 domain-containing protein</fullName>
    </recommendedName>
</protein>
<dbReference type="InterPro" id="IPR008523">
    <property type="entry name" value="DUF805"/>
</dbReference>
<evidence type="ECO:0008006" key="4">
    <source>
        <dbReference type="Google" id="ProtNLM"/>
    </source>
</evidence>
<sequence length="142" mass="15632">MGAFESIGHSFRHYADFKGRASRSEFWIFLGFMLLLSMVGGLFGLRFGGIIGLVLLVPSMSVAVRRLHDVNCSGKEMLIPIVMMFAAGWLAAFPGLLPQMVRLGVIGTALIFFAALLRHWVKEGSKVPNRWGPSPTAFSFAR</sequence>
<gene>
    <name evidence="2" type="ORF">GCM10022281_00760</name>
</gene>
<evidence type="ECO:0000313" key="2">
    <source>
        <dbReference type="EMBL" id="GAA4026041.1"/>
    </source>
</evidence>
<name>A0ABP7TGS7_9SPHN</name>